<dbReference type="InterPro" id="IPR019293">
    <property type="entry name" value="ThiN"/>
</dbReference>
<accession>A0A2R7Y1H9</accession>
<dbReference type="SUPFAM" id="SSF53639">
    <property type="entry name" value="AraD/HMP-PK domain-like"/>
    <property type="match status" value="1"/>
</dbReference>
<dbReference type="Gene3D" id="3.40.225.10">
    <property type="entry name" value="Class II aldolase/adducin N-terminal domain"/>
    <property type="match status" value="1"/>
</dbReference>
<evidence type="ECO:0000313" key="2">
    <source>
        <dbReference type="EMBL" id="PUA31299.1"/>
    </source>
</evidence>
<dbReference type="Proteomes" id="UP000244066">
    <property type="component" value="Unassembled WGS sequence"/>
</dbReference>
<dbReference type="EMBL" id="NDWU01000020">
    <property type="protein sequence ID" value="PUA31299.1"/>
    <property type="molecule type" value="Genomic_DNA"/>
</dbReference>
<evidence type="ECO:0000259" key="1">
    <source>
        <dbReference type="Pfam" id="PF10120"/>
    </source>
</evidence>
<gene>
    <name evidence="2" type="ORF">B9J98_06800</name>
</gene>
<dbReference type="AlphaFoldDB" id="A0A2R7Y1H9"/>
<organism evidence="2 3">
    <name type="scientific">Candidatus Terraquivivens tikiterensis</name>
    <dbReference type="NCBI Taxonomy" id="1980982"/>
    <lineage>
        <taxon>Archaea</taxon>
        <taxon>Nitrososphaerota</taxon>
        <taxon>Candidatus Wolframiiraptoraceae</taxon>
        <taxon>Candidatus Terraquivivens</taxon>
    </lineage>
</organism>
<sequence>MKYYAREKGWMYAGIDRMAEPDEVRLEDGKSMPWKVKSLLRECGGKIPRLFYERPGISKEPLTVLLGKDAVEVAMEADSISKRYAAFIKR</sequence>
<dbReference type="Pfam" id="PF10120">
    <property type="entry name" value="ThiN"/>
    <property type="match status" value="1"/>
</dbReference>
<protein>
    <recommendedName>
        <fullName evidence="1">Thiamine-phosphate synthase ThiN domain-containing protein</fullName>
    </recommendedName>
</protein>
<proteinExistence type="predicted"/>
<name>A0A2R7Y1H9_9ARCH</name>
<reference evidence="2 3" key="1">
    <citation type="submission" date="2017-04" db="EMBL/GenBank/DDBJ databases">
        <title>Draft Aigarchaeota genome from a New Zealand hot spring.</title>
        <authorList>
            <person name="Reysenbach A.-L."/>
            <person name="Donaho J.A."/>
            <person name="Gerhart J."/>
            <person name="Kelley J.F."/>
            <person name="Kouba K."/>
            <person name="Podar M."/>
            <person name="Stott M."/>
        </authorList>
    </citation>
    <scope>NUCLEOTIDE SEQUENCE [LARGE SCALE GENOMIC DNA]</scope>
    <source>
        <strain evidence="2">NZ13_MG1</strain>
    </source>
</reference>
<comment type="caution">
    <text evidence="2">The sequence shown here is derived from an EMBL/GenBank/DDBJ whole genome shotgun (WGS) entry which is preliminary data.</text>
</comment>
<evidence type="ECO:0000313" key="3">
    <source>
        <dbReference type="Proteomes" id="UP000244066"/>
    </source>
</evidence>
<feature type="domain" description="Thiamine-phosphate synthase ThiN" evidence="1">
    <location>
        <begin position="5"/>
        <end position="77"/>
    </location>
</feature>
<dbReference type="InterPro" id="IPR036409">
    <property type="entry name" value="Aldolase_II/adducin_N_sf"/>
</dbReference>